<gene>
    <name evidence="1" type="ORF">Apa02nite_084560</name>
</gene>
<evidence type="ECO:0000313" key="1">
    <source>
        <dbReference type="EMBL" id="GIE72348.1"/>
    </source>
</evidence>
<accession>A0ABQ4BNU6</accession>
<sequence length="134" mass="14648">MTYRVSYPGDANHSAVTATRSVAVSRAAASLSLTNNGKIYGYGKTVTFTARLGASYKNRAVAIWADPSGADQKRRGKWQSLIGGYYPTPETFYLNGAGFKGYKLRIRTAYVKGDSGDSLNTTTWTGYQYLSFTK</sequence>
<dbReference type="EMBL" id="BOMS01000141">
    <property type="protein sequence ID" value="GIE72348.1"/>
    <property type="molecule type" value="Genomic_DNA"/>
</dbReference>
<evidence type="ECO:0000313" key="2">
    <source>
        <dbReference type="Proteomes" id="UP000624709"/>
    </source>
</evidence>
<keyword evidence="2" id="KW-1185">Reference proteome</keyword>
<organism evidence="1 2">
    <name type="scientific">Actinoplanes palleronii</name>
    <dbReference type="NCBI Taxonomy" id="113570"/>
    <lineage>
        <taxon>Bacteria</taxon>
        <taxon>Bacillati</taxon>
        <taxon>Actinomycetota</taxon>
        <taxon>Actinomycetes</taxon>
        <taxon>Micromonosporales</taxon>
        <taxon>Micromonosporaceae</taxon>
        <taxon>Actinoplanes</taxon>
    </lineage>
</organism>
<dbReference type="RefSeq" id="WP_203830067.1">
    <property type="nucleotide sequence ID" value="NZ_BAAATY010000050.1"/>
</dbReference>
<name>A0ABQ4BNU6_9ACTN</name>
<proteinExistence type="predicted"/>
<dbReference type="Proteomes" id="UP000624709">
    <property type="component" value="Unassembled WGS sequence"/>
</dbReference>
<protein>
    <submittedName>
        <fullName evidence="1">Uncharacterized protein</fullName>
    </submittedName>
</protein>
<comment type="caution">
    <text evidence="1">The sequence shown here is derived from an EMBL/GenBank/DDBJ whole genome shotgun (WGS) entry which is preliminary data.</text>
</comment>
<reference evidence="1 2" key="1">
    <citation type="submission" date="2021-01" db="EMBL/GenBank/DDBJ databases">
        <title>Whole genome shotgun sequence of Actinoplanes palleronii NBRC 14916.</title>
        <authorList>
            <person name="Komaki H."/>
            <person name="Tamura T."/>
        </authorList>
    </citation>
    <scope>NUCLEOTIDE SEQUENCE [LARGE SCALE GENOMIC DNA]</scope>
    <source>
        <strain evidence="1 2">NBRC 14916</strain>
    </source>
</reference>